<comment type="caution">
    <text evidence="1">The sequence shown here is derived from an EMBL/GenBank/DDBJ whole genome shotgun (WGS) entry which is preliminary data.</text>
</comment>
<evidence type="ECO:0000313" key="2">
    <source>
        <dbReference type="Proteomes" id="UP001159363"/>
    </source>
</evidence>
<evidence type="ECO:0008006" key="3">
    <source>
        <dbReference type="Google" id="ProtNLM"/>
    </source>
</evidence>
<dbReference type="EMBL" id="JARBHB010000004">
    <property type="protein sequence ID" value="KAJ8885366.1"/>
    <property type="molecule type" value="Genomic_DNA"/>
</dbReference>
<organism evidence="1 2">
    <name type="scientific">Dryococelus australis</name>
    <dbReference type="NCBI Taxonomy" id="614101"/>
    <lineage>
        <taxon>Eukaryota</taxon>
        <taxon>Metazoa</taxon>
        <taxon>Ecdysozoa</taxon>
        <taxon>Arthropoda</taxon>
        <taxon>Hexapoda</taxon>
        <taxon>Insecta</taxon>
        <taxon>Pterygota</taxon>
        <taxon>Neoptera</taxon>
        <taxon>Polyneoptera</taxon>
        <taxon>Phasmatodea</taxon>
        <taxon>Verophasmatodea</taxon>
        <taxon>Anareolatae</taxon>
        <taxon>Phasmatidae</taxon>
        <taxon>Eurycanthinae</taxon>
        <taxon>Dryococelus</taxon>
    </lineage>
</organism>
<reference evidence="1 2" key="1">
    <citation type="submission" date="2023-02" db="EMBL/GenBank/DDBJ databases">
        <title>LHISI_Scaffold_Assembly.</title>
        <authorList>
            <person name="Stuart O.P."/>
            <person name="Cleave R."/>
            <person name="Magrath M.J.L."/>
            <person name="Mikheyev A.S."/>
        </authorList>
    </citation>
    <scope>NUCLEOTIDE SEQUENCE [LARGE SCALE GENOMIC DNA]</scope>
    <source>
        <strain evidence="1">Daus_M_001</strain>
        <tissue evidence="1">Leg muscle</tissue>
    </source>
</reference>
<sequence length="107" mass="12711">MVRAMEPVLKNDMSFRVVASTFGVTHATLFYLHKNNDNNENRKQFTSKYTVNQVSIKDEEVMLEDYILKSSRMNYGLMYVQIRKLEFEYETAIGWCPKKWEETQLQA</sequence>
<keyword evidence="2" id="KW-1185">Reference proteome</keyword>
<evidence type="ECO:0000313" key="1">
    <source>
        <dbReference type="EMBL" id="KAJ8885366.1"/>
    </source>
</evidence>
<protein>
    <recommendedName>
        <fullName evidence="3">Transposase</fullName>
    </recommendedName>
</protein>
<accession>A0ABQ9HMP5</accession>
<proteinExistence type="predicted"/>
<gene>
    <name evidence="1" type="ORF">PR048_011563</name>
</gene>
<dbReference type="Proteomes" id="UP001159363">
    <property type="component" value="Chromosome X"/>
</dbReference>
<name>A0ABQ9HMP5_9NEOP</name>